<feature type="transmembrane region" description="Helical" evidence="7">
    <location>
        <begin position="149"/>
        <end position="171"/>
    </location>
</feature>
<feature type="transmembrane region" description="Helical" evidence="7">
    <location>
        <begin position="436"/>
        <end position="453"/>
    </location>
</feature>
<keyword evidence="6 7" id="KW-0472">Membrane</keyword>
<name>A0A7W5FDH0_9ACTN</name>
<feature type="transmembrane region" description="Helical" evidence="7">
    <location>
        <begin position="211"/>
        <end position="230"/>
    </location>
</feature>
<dbReference type="Gene3D" id="1.20.1250.20">
    <property type="entry name" value="MFS general substrate transporter like domains"/>
    <property type="match status" value="1"/>
</dbReference>
<evidence type="ECO:0000256" key="2">
    <source>
        <dbReference type="ARBA" id="ARBA00022448"/>
    </source>
</evidence>
<keyword evidence="2" id="KW-0813">Transport</keyword>
<feature type="transmembrane region" description="Helical" evidence="7">
    <location>
        <begin position="315"/>
        <end position="336"/>
    </location>
</feature>
<dbReference type="GO" id="GO:0022857">
    <property type="term" value="F:transmembrane transporter activity"/>
    <property type="evidence" value="ECO:0007669"/>
    <property type="project" value="InterPro"/>
</dbReference>
<sequence length="456" mass="46648">MTDAAPSPTARVAQERSAGRSWAIALLLASASFLVLFDSLAVATALPAIGDEFALRPGVLQWVVSLYSLSIGAFLILGGRVCDVWGRRRVMMAGLAMCTGAGLLAGLAPNLAVLLAGRGLQGVAAAFALPAALSTAAGEFDTEPWRSRVFSVIAFAAWSAGLAGAMLGGVVTTQFGWRWVFLVTVPVGAAALAVARVLLPADRPGAVSGQRLNVASAVLVSAGLIVLLLGLQEIGGHGGVRAPLLGGAGLALLVLLVVVERRSAYPMVKPGLLASRRRAGSYLAFGTYCAGYTALIVIGSQALQERYGLSADAAGLALSPVLVGGVVSSTLGPLLMRRFSSRTIVVTAMALCAVSLTLIATSGSVPRMVPWLLLWGLCSGPIYVGLTRECISDAPEDDRGTASALFECMSHLGGALAVAAFMTMLGAGIAFRSVELSGALVVAAGALLTLLLIPRR</sequence>
<evidence type="ECO:0000259" key="8">
    <source>
        <dbReference type="PROSITE" id="PS50850"/>
    </source>
</evidence>
<dbReference type="Pfam" id="PF07690">
    <property type="entry name" value="MFS_1"/>
    <property type="match status" value="2"/>
</dbReference>
<dbReference type="CDD" id="cd17321">
    <property type="entry name" value="MFS_MMR_MDR_like"/>
    <property type="match status" value="1"/>
</dbReference>
<feature type="transmembrane region" description="Helical" evidence="7">
    <location>
        <begin position="90"/>
        <end position="113"/>
    </location>
</feature>
<feature type="transmembrane region" description="Helical" evidence="7">
    <location>
        <begin position="242"/>
        <end position="259"/>
    </location>
</feature>
<feature type="transmembrane region" description="Helical" evidence="7">
    <location>
        <begin position="343"/>
        <end position="362"/>
    </location>
</feature>
<dbReference type="PANTHER" id="PTHR42718:SF46">
    <property type="entry name" value="BLR6921 PROTEIN"/>
    <property type="match status" value="1"/>
</dbReference>
<dbReference type="PANTHER" id="PTHR42718">
    <property type="entry name" value="MAJOR FACILITATOR SUPERFAMILY MULTIDRUG TRANSPORTER MFSC"/>
    <property type="match status" value="1"/>
</dbReference>
<proteinExistence type="predicted"/>
<gene>
    <name evidence="9" type="ORF">FHR83_001939</name>
</gene>
<evidence type="ECO:0000256" key="5">
    <source>
        <dbReference type="ARBA" id="ARBA00022989"/>
    </source>
</evidence>
<dbReference type="PROSITE" id="PS50850">
    <property type="entry name" value="MFS"/>
    <property type="match status" value="1"/>
</dbReference>
<comment type="caution">
    <text evidence="9">The sequence shown here is derived from an EMBL/GenBank/DDBJ whole genome shotgun (WGS) entry which is preliminary data.</text>
</comment>
<feature type="transmembrane region" description="Helical" evidence="7">
    <location>
        <begin position="59"/>
        <end position="78"/>
    </location>
</feature>
<keyword evidence="5 7" id="KW-1133">Transmembrane helix</keyword>
<evidence type="ECO:0000313" key="9">
    <source>
        <dbReference type="EMBL" id="MBB3094287.1"/>
    </source>
</evidence>
<dbReference type="Proteomes" id="UP000590749">
    <property type="component" value="Unassembled WGS sequence"/>
</dbReference>
<feature type="transmembrane region" description="Helical" evidence="7">
    <location>
        <begin position="21"/>
        <end position="47"/>
    </location>
</feature>
<dbReference type="RefSeq" id="WP_183218585.1">
    <property type="nucleotide sequence ID" value="NZ_BMPW01000008.1"/>
</dbReference>
<dbReference type="AlphaFoldDB" id="A0A7W5FDH0"/>
<evidence type="ECO:0000256" key="3">
    <source>
        <dbReference type="ARBA" id="ARBA00022475"/>
    </source>
</evidence>
<evidence type="ECO:0000256" key="4">
    <source>
        <dbReference type="ARBA" id="ARBA00022692"/>
    </source>
</evidence>
<dbReference type="InterPro" id="IPR011701">
    <property type="entry name" value="MFS"/>
</dbReference>
<feature type="domain" description="Major facilitator superfamily (MFS) profile" evidence="8">
    <location>
        <begin position="24"/>
        <end position="456"/>
    </location>
</feature>
<keyword evidence="3" id="KW-1003">Cell membrane</keyword>
<dbReference type="InterPro" id="IPR036259">
    <property type="entry name" value="MFS_trans_sf"/>
</dbReference>
<dbReference type="Gene3D" id="1.20.1720.10">
    <property type="entry name" value="Multidrug resistance protein D"/>
    <property type="match status" value="1"/>
</dbReference>
<accession>A0A7W5FDH0</accession>
<evidence type="ECO:0000256" key="6">
    <source>
        <dbReference type="ARBA" id="ARBA00023136"/>
    </source>
</evidence>
<feature type="transmembrane region" description="Helical" evidence="7">
    <location>
        <begin position="119"/>
        <end position="137"/>
    </location>
</feature>
<keyword evidence="4 7" id="KW-0812">Transmembrane</keyword>
<organism evidence="9 10">
    <name type="scientific">Actinoplanes campanulatus</name>
    <dbReference type="NCBI Taxonomy" id="113559"/>
    <lineage>
        <taxon>Bacteria</taxon>
        <taxon>Bacillati</taxon>
        <taxon>Actinomycetota</taxon>
        <taxon>Actinomycetes</taxon>
        <taxon>Micromonosporales</taxon>
        <taxon>Micromonosporaceae</taxon>
        <taxon>Actinoplanes</taxon>
    </lineage>
</organism>
<protein>
    <submittedName>
        <fullName evidence="9">Putative MFS family arabinose efflux permease</fullName>
    </submittedName>
</protein>
<dbReference type="EMBL" id="JACHXF010000003">
    <property type="protein sequence ID" value="MBB3094287.1"/>
    <property type="molecule type" value="Genomic_DNA"/>
</dbReference>
<feature type="transmembrane region" description="Helical" evidence="7">
    <location>
        <begin position="408"/>
        <end position="430"/>
    </location>
</feature>
<evidence type="ECO:0000256" key="1">
    <source>
        <dbReference type="ARBA" id="ARBA00004651"/>
    </source>
</evidence>
<evidence type="ECO:0000313" key="10">
    <source>
        <dbReference type="Proteomes" id="UP000590749"/>
    </source>
</evidence>
<dbReference type="InterPro" id="IPR020846">
    <property type="entry name" value="MFS_dom"/>
</dbReference>
<dbReference type="GO" id="GO:0005886">
    <property type="term" value="C:plasma membrane"/>
    <property type="evidence" value="ECO:0007669"/>
    <property type="project" value="UniProtKB-SubCell"/>
</dbReference>
<feature type="transmembrane region" description="Helical" evidence="7">
    <location>
        <begin position="280"/>
        <end position="303"/>
    </location>
</feature>
<comment type="subcellular location">
    <subcellularLocation>
        <location evidence="1">Cell membrane</location>
        <topology evidence="1">Multi-pass membrane protein</topology>
    </subcellularLocation>
</comment>
<keyword evidence="10" id="KW-1185">Reference proteome</keyword>
<reference evidence="9 10" key="1">
    <citation type="submission" date="2020-08" db="EMBL/GenBank/DDBJ databases">
        <title>Genomic Encyclopedia of Type Strains, Phase III (KMG-III): the genomes of soil and plant-associated and newly described type strains.</title>
        <authorList>
            <person name="Whitman W."/>
        </authorList>
    </citation>
    <scope>NUCLEOTIDE SEQUENCE [LARGE SCALE GENOMIC DNA]</scope>
    <source>
        <strain evidence="9 10">CECT 3287</strain>
    </source>
</reference>
<evidence type="ECO:0000256" key="7">
    <source>
        <dbReference type="SAM" id="Phobius"/>
    </source>
</evidence>
<dbReference type="SUPFAM" id="SSF103473">
    <property type="entry name" value="MFS general substrate transporter"/>
    <property type="match status" value="1"/>
</dbReference>
<feature type="transmembrane region" description="Helical" evidence="7">
    <location>
        <begin position="368"/>
        <end position="387"/>
    </location>
</feature>
<feature type="transmembrane region" description="Helical" evidence="7">
    <location>
        <begin position="177"/>
        <end position="199"/>
    </location>
</feature>